<gene>
    <name evidence="14" type="ORF">OEZ79_26290</name>
</gene>
<evidence type="ECO:0000313" key="15">
    <source>
        <dbReference type="Proteomes" id="UP001149314"/>
    </source>
</evidence>
<dbReference type="PROSITE" id="PS50857">
    <property type="entry name" value="COX2_CUA"/>
    <property type="match status" value="1"/>
</dbReference>
<proteinExistence type="inferred from homology"/>
<dbReference type="PANTHER" id="PTHR22888:SF9">
    <property type="entry name" value="CYTOCHROME C OXIDASE SUBUNIT 2"/>
    <property type="match status" value="1"/>
</dbReference>
<keyword evidence="6" id="KW-0249">Electron transport</keyword>
<dbReference type="PROSITE" id="PS51007">
    <property type="entry name" value="CYTC"/>
    <property type="match status" value="1"/>
</dbReference>
<keyword evidence="5 11" id="KW-0479">Metal-binding</keyword>
<keyword evidence="8" id="KW-0186">Copper</keyword>
<dbReference type="InterPro" id="IPR002429">
    <property type="entry name" value="CcO_II-like_C"/>
</dbReference>
<feature type="domain" description="Cytochrome c" evidence="13">
    <location>
        <begin position="111"/>
        <end position="152"/>
    </location>
</feature>
<dbReference type="Gene3D" id="1.10.760.10">
    <property type="entry name" value="Cytochrome c-like domain"/>
    <property type="match status" value="1"/>
</dbReference>
<keyword evidence="4 11" id="KW-0349">Heme</keyword>
<evidence type="ECO:0000313" key="14">
    <source>
        <dbReference type="EMBL" id="MDC6641675.1"/>
    </source>
</evidence>
<evidence type="ECO:0000256" key="1">
    <source>
        <dbReference type="ARBA" id="ARBA00004370"/>
    </source>
</evidence>
<reference evidence="14" key="1">
    <citation type="journal article" date="2023" name="Genes Genomics">
        <title>Genomic insights of Leclercia adecarboxylata strains linked to an outbreak in public hospitals in Mexico.</title>
        <authorList>
            <person name="Barrios-Villa E."/>
            <person name="Pacheco-Flores B."/>
            <person name="Lozano-Zarain P."/>
            <person name="Del Campo-Ortega R."/>
            <person name="de Jesus Ascencio-Montiel I."/>
            <person name="Gonzalez-Leon M."/>
            <person name="Camorlinga-Ponce M."/>
            <person name="Gaytan Cervantes F.J."/>
            <person name="Gonzalez Torres C."/>
            <person name="Aguilar E."/>
            <person name="Gonzalez Ibarra J."/>
            <person name="Torres Lopez F.J."/>
            <person name="Rosas-Vargas H."/>
            <person name="Gonzalez-Bonilla C.R."/>
            <person name="Del Carmen Rocha-Gracia R."/>
        </authorList>
    </citation>
    <scope>NUCLEOTIDE SEQUENCE</scope>
    <source>
        <strain evidence="14">Lac40</strain>
    </source>
</reference>
<dbReference type="PRINTS" id="PR01166">
    <property type="entry name" value="CYCOXIDASEII"/>
</dbReference>
<dbReference type="InterPro" id="IPR009056">
    <property type="entry name" value="Cyt_c-like_dom"/>
</dbReference>
<evidence type="ECO:0000256" key="11">
    <source>
        <dbReference type="PROSITE-ProRule" id="PRU00433"/>
    </source>
</evidence>
<dbReference type="RefSeq" id="WP_272733639.1">
    <property type="nucleotide sequence ID" value="NZ_JAOURS010000216.1"/>
</dbReference>
<dbReference type="AlphaFoldDB" id="A0A9X3YEZ3"/>
<dbReference type="Pfam" id="PF00116">
    <property type="entry name" value="COX2"/>
    <property type="match status" value="1"/>
</dbReference>
<feature type="non-terminal residue" evidence="14">
    <location>
        <position position="152"/>
    </location>
</feature>
<dbReference type="InterPro" id="IPR008972">
    <property type="entry name" value="Cupredoxin"/>
</dbReference>
<dbReference type="EMBL" id="JAOURS010000216">
    <property type="protein sequence ID" value="MDC6641675.1"/>
    <property type="molecule type" value="Genomic_DNA"/>
</dbReference>
<name>A0A9X3YEZ3_9ENTR</name>
<organism evidence="14 15">
    <name type="scientific">Leclercia adecarboxylata</name>
    <dbReference type="NCBI Taxonomy" id="83655"/>
    <lineage>
        <taxon>Bacteria</taxon>
        <taxon>Pseudomonadati</taxon>
        <taxon>Pseudomonadota</taxon>
        <taxon>Gammaproteobacteria</taxon>
        <taxon>Enterobacterales</taxon>
        <taxon>Enterobacteriaceae</taxon>
        <taxon>Leclercia</taxon>
    </lineage>
</organism>
<feature type="non-terminal residue" evidence="14">
    <location>
        <position position="1"/>
    </location>
</feature>
<keyword evidence="3" id="KW-0813">Transport</keyword>
<evidence type="ECO:0000256" key="6">
    <source>
        <dbReference type="ARBA" id="ARBA00022982"/>
    </source>
</evidence>
<comment type="catalytic activity">
    <reaction evidence="10">
        <text>4 Fe(II)-[cytochrome c] + O2 + 8 H(+)(in) = 4 Fe(III)-[cytochrome c] + 2 H2O + 4 H(+)(out)</text>
        <dbReference type="Rhea" id="RHEA:11436"/>
        <dbReference type="Rhea" id="RHEA-COMP:10350"/>
        <dbReference type="Rhea" id="RHEA-COMP:14399"/>
        <dbReference type="ChEBI" id="CHEBI:15377"/>
        <dbReference type="ChEBI" id="CHEBI:15378"/>
        <dbReference type="ChEBI" id="CHEBI:15379"/>
        <dbReference type="ChEBI" id="CHEBI:29033"/>
        <dbReference type="ChEBI" id="CHEBI:29034"/>
        <dbReference type="EC" id="7.1.1.9"/>
    </reaction>
</comment>
<evidence type="ECO:0000259" key="13">
    <source>
        <dbReference type="PROSITE" id="PS51007"/>
    </source>
</evidence>
<keyword evidence="7 11" id="KW-0408">Iron</keyword>
<dbReference type="Proteomes" id="UP001149314">
    <property type="component" value="Unassembled WGS sequence"/>
</dbReference>
<evidence type="ECO:0000256" key="2">
    <source>
        <dbReference type="ARBA" id="ARBA00007866"/>
    </source>
</evidence>
<dbReference type="GO" id="GO:0042773">
    <property type="term" value="P:ATP synthesis coupled electron transport"/>
    <property type="evidence" value="ECO:0007669"/>
    <property type="project" value="TreeGrafter"/>
</dbReference>
<dbReference type="GO" id="GO:0020037">
    <property type="term" value="F:heme binding"/>
    <property type="evidence" value="ECO:0007669"/>
    <property type="project" value="InterPro"/>
</dbReference>
<feature type="domain" description="Cytochrome oxidase subunit II copper A binding" evidence="12">
    <location>
        <begin position="1"/>
        <end position="91"/>
    </location>
</feature>
<dbReference type="Gene3D" id="2.60.40.420">
    <property type="entry name" value="Cupredoxins - blue copper proteins"/>
    <property type="match status" value="1"/>
</dbReference>
<evidence type="ECO:0000256" key="9">
    <source>
        <dbReference type="ARBA" id="ARBA00023136"/>
    </source>
</evidence>
<keyword evidence="9" id="KW-0472">Membrane</keyword>
<evidence type="ECO:0000256" key="5">
    <source>
        <dbReference type="ARBA" id="ARBA00022723"/>
    </source>
</evidence>
<evidence type="ECO:0000256" key="10">
    <source>
        <dbReference type="ARBA" id="ARBA00047816"/>
    </source>
</evidence>
<dbReference type="GO" id="GO:0004129">
    <property type="term" value="F:cytochrome-c oxidase activity"/>
    <property type="evidence" value="ECO:0007669"/>
    <property type="project" value="UniProtKB-EC"/>
</dbReference>
<dbReference type="PANTHER" id="PTHR22888">
    <property type="entry name" value="CYTOCHROME C OXIDASE, SUBUNIT II"/>
    <property type="match status" value="1"/>
</dbReference>
<evidence type="ECO:0000256" key="3">
    <source>
        <dbReference type="ARBA" id="ARBA00022448"/>
    </source>
</evidence>
<dbReference type="SUPFAM" id="SSF49503">
    <property type="entry name" value="Cupredoxins"/>
    <property type="match status" value="1"/>
</dbReference>
<evidence type="ECO:0000259" key="12">
    <source>
        <dbReference type="PROSITE" id="PS50857"/>
    </source>
</evidence>
<sequence length="152" mass="16501">LLEVDEPLVIPVGAKVRFLITAADVIHSWWVPELAVKKDAIPGFINESWTRVEQPGIYRGQCTELCGKDHGFMPVVVEVKSAEDYATWLGEKKAQAAKVAELTSKEWTLAELSEHGQKVYQTACASCHQAGGEGIPPMFPALKGSPIATGDI</sequence>
<comment type="similarity">
    <text evidence="2">Belongs to the cytochrome c oxidase subunit 2 family.</text>
</comment>
<comment type="caution">
    <text evidence="14">The sequence shown here is derived from an EMBL/GenBank/DDBJ whole genome shotgun (WGS) entry which is preliminary data.</text>
</comment>
<accession>A0A9X3YEZ3</accession>
<evidence type="ECO:0000256" key="8">
    <source>
        <dbReference type="ARBA" id="ARBA00023008"/>
    </source>
</evidence>
<evidence type="ECO:0000256" key="4">
    <source>
        <dbReference type="ARBA" id="ARBA00022617"/>
    </source>
</evidence>
<evidence type="ECO:0000256" key="7">
    <source>
        <dbReference type="ARBA" id="ARBA00023004"/>
    </source>
</evidence>
<comment type="subcellular location">
    <subcellularLocation>
        <location evidence="1">Membrane</location>
    </subcellularLocation>
</comment>
<dbReference type="InterPro" id="IPR036909">
    <property type="entry name" value="Cyt_c-like_dom_sf"/>
</dbReference>
<protein>
    <submittedName>
        <fullName evidence="14">C-type cytochrome</fullName>
    </submittedName>
</protein>
<dbReference type="GO" id="GO:0005507">
    <property type="term" value="F:copper ion binding"/>
    <property type="evidence" value="ECO:0007669"/>
    <property type="project" value="InterPro"/>
</dbReference>
<dbReference type="InterPro" id="IPR045187">
    <property type="entry name" value="CcO_II"/>
</dbReference>
<dbReference type="InterPro" id="IPR001505">
    <property type="entry name" value="Copper_CuA"/>
</dbReference>
<dbReference type="PROSITE" id="PS00078">
    <property type="entry name" value="COX2"/>
    <property type="match status" value="1"/>
</dbReference>
<dbReference type="Pfam" id="PF00034">
    <property type="entry name" value="Cytochrom_C"/>
    <property type="match status" value="1"/>
</dbReference>
<dbReference type="GO" id="GO:0016020">
    <property type="term" value="C:membrane"/>
    <property type="evidence" value="ECO:0007669"/>
    <property type="project" value="UniProtKB-SubCell"/>
</dbReference>